<dbReference type="Proteomes" id="UP001390339">
    <property type="component" value="Unassembled WGS sequence"/>
</dbReference>
<evidence type="ECO:0000313" key="2">
    <source>
        <dbReference type="Proteomes" id="UP001390339"/>
    </source>
</evidence>
<keyword evidence="2" id="KW-1185">Reference proteome</keyword>
<proteinExistence type="predicted"/>
<name>A0ABR2IA07_9PEZI</name>
<organism evidence="1 2">
    <name type="scientific">Apiospora arundinis</name>
    <dbReference type="NCBI Taxonomy" id="335852"/>
    <lineage>
        <taxon>Eukaryota</taxon>
        <taxon>Fungi</taxon>
        <taxon>Dikarya</taxon>
        <taxon>Ascomycota</taxon>
        <taxon>Pezizomycotina</taxon>
        <taxon>Sordariomycetes</taxon>
        <taxon>Xylariomycetidae</taxon>
        <taxon>Amphisphaeriales</taxon>
        <taxon>Apiosporaceae</taxon>
        <taxon>Apiospora</taxon>
    </lineage>
</organism>
<gene>
    <name evidence="1" type="ORF">PGQ11_010567</name>
</gene>
<protein>
    <submittedName>
        <fullName evidence="1">Uncharacterized protein</fullName>
    </submittedName>
</protein>
<reference evidence="1 2" key="1">
    <citation type="journal article" date="2024" name="IMA Fungus">
        <title>Apiospora arundinis, a panoply of carbohydrate-active enzymes and secondary metabolites.</title>
        <authorList>
            <person name="Sorensen T."/>
            <person name="Petersen C."/>
            <person name="Muurmann A.T."/>
            <person name="Christiansen J.V."/>
            <person name="Brundto M.L."/>
            <person name="Overgaard C.K."/>
            <person name="Boysen A.T."/>
            <person name="Wollenberg R.D."/>
            <person name="Larsen T.O."/>
            <person name="Sorensen J.L."/>
            <person name="Nielsen K.L."/>
            <person name="Sondergaard T.E."/>
        </authorList>
    </citation>
    <scope>NUCLEOTIDE SEQUENCE [LARGE SCALE GENOMIC DNA]</scope>
    <source>
        <strain evidence="1 2">AAU 773</strain>
    </source>
</reference>
<evidence type="ECO:0000313" key="1">
    <source>
        <dbReference type="EMBL" id="KAK8859833.1"/>
    </source>
</evidence>
<dbReference type="EMBL" id="JAPCWZ010000006">
    <property type="protein sequence ID" value="KAK8859833.1"/>
    <property type="molecule type" value="Genomic_DNA"/>
</dbReference>
<accession>A0ABR2IA07</accession>
<sequence>MLVAIRKEAIEQIRRKGSPPVWQNDSTFAFIRRLAQDAPDKPQKHFERLSVGKYTNLSLLRNLLGFLTTDAKNRDLSDLDSSESE</sequence>
<comment type="caution">
    <text evidence="1">The sequence shown here is derived from an EMBL/GenBank/DDBJ whole genome shotgun (WGS) entry which is preliminary data.</text>
</comment>